<protein>
    <recommendedName>
        <fullName evidence="3">Bacterial spore germination immunoglobulin-like domain-containing protein</fullName>
    </recommendedName>
</protein>
<name>A0ABT9ZSH7_9BACI</name>
<organism evidence="4 5">
    <name type="scientific">Evansella vedderi</name>
    <dbReference type="NCBI Taxonomy" id="38282"/>
    <lineage>
        <taxon>Bacteria</taxon>
        <taxon>Bacillati</taxon>
        <taxon>Bacillota</taxon>
        <taxon>Bacilli</taxon>
        <taxon>Bacillales</taxon>
        <taxon>Bacillaceae</taxon>
        <taxon>Evansella</taxon>
    </lineage>
</organism>
<feature type="region of interest" description="Disordered" evidence="1">
    <location>
        <begin position="30"/>
        <end position="59"/>
    </location>
</feature>
<gene>
    <name evidence="4" type="ORF">J2S74_000805</name>
</gene>
<dbReference type="EMBL" id="JAUSUG010000002">
    <property type="protein sequence ID" value="MDQ0253433.1"/>
    <property type="molecule type" value="Genomic_DNA"/>
</dbReference>
<sequence length="412" mass="45433">MKGFFKRWMVVAACLTLFVACSQDDIVEDPLPNGGSDTSAEEDTNGNSEATDPKDGEREDAANWEDLADGREVVLENEAFKIFEPSPNAEVETELVVRGLAKVYEGTVHYELEDGHYIFASGFVTASNGAPDWGEFEIFIDLRDVPSGAATLYLFEESAKDGAWHKNQLAIPLEVANEKEVVEPNNPGPEVVLENESFKIFDPAPNSEVENQLVVRGLARVYEGTVQYELEDGHYIFASGFVTASNGAPDWGEFELVIDLAKVPSGSVTLFLFEENAKDGSWKNQLALPLNVINGAVINEPDNSDPEVILENNAFKVFQPAPYTEVENQVVVRGLARVFEATLQYELEDGHYILARGFTTASDGAPEWGEFEILIDFDYVSNSTVTLILFEESAKDGSRINELVIPLTVKNK</sequence>
<dbReference type="Pfam" id="PF10648">
    <property type="entry name" value="Gmad2"/>
    <property type="match status" value="3"/>
</dbReference>
<feature type="signal peptide" evidence="2">
    <location>
        <begin position="1"/>
        <end position="22"/>
    </location>
</feature>
<dbReference type="RefSeq" id="WP_307322078.1">
    <property type="nucleotide sequence ID" value="NZ_JAUSUG010000002.1"/>
</dbReference>
<evidence type="ECO:0000256" key="1">
    <source>
        <dbReference type="SAM" id="MobiDB-lite"/>
    </source>
</evidence>
<feature type="chain" id="PRO_5045762825" description="Bacterial spore germination immunoglobulin-like domain-containing protein" evidence="2">
    <location>
        <begin position="23"/>
        <end position="412"/>
    </location>
</feature>
<comment type="caution">
    <text evidence="4">The sequence shown here is derived from an EMBL/GenBank/DDBJ whole genome shotgun (WGS) entry which is preliminary data.</text>
</comment>
<evidence type="ECO:0000259" key="3">
    <source>
        <dbReference type="Pfam" id="PF10648"/>
    </source>
</evidence>
<feature type="domain" description="Bacterial spore germination immunoglobulin-like" evidence="3">
    <location>
        <begin position="316"/>
        <end position="398"/>
    </location>
</feature>
<feature type="domain" description="Bacterial spore germination immunoglobulin-like" evidence="3">
    <location>
        <begin position="81"/>
        <end position="163"/>
    </location>
</feature>
<evidence type="ECO:0000313" key="4">
    <source>
        <dbReference type="EMBL" id="MDQ0253433.1"/>
    </source>
</evidence>
<reference evidence="4 5" key="1">
    <citation type="submission" date="2023-07" db="EMBL/GenBank/DDBJ databases">
        <title>Genomic Encyclopedia of Type Strains, Phase IV (KMG-IV): sequencing the most valuable type-strain genomes for metagenomic binning, comparative biology and taxonomic classification.</title>
        <authorList>
            <person name="Goeker M."/>
        </authorList>
    </citation>
    <scope>NUCLEOTIDE SEQUENCE [LARGE SCALE GENOMIC DNA]</scope>
    <source>
        <strain evidence="4 5">DSM 9768</strain>
    </source>
</reference>
<accession>A0ABT9ZSH7</accession>
<feature type="domain" description="Bacterial spore germination immunoglobulin-like" evidence="3">
    <location>
        <begin position="199"/>
        <end position="281"/>
    </location>
</feature>
<dbReference type="PROSITE" id="PS51257">
    <property type="entry name" value="PROKAR_LIPOPROTEIN"/>
    <property type="match status" value="1"/>
</dbReference>
<keyword evidence="2" id="KW-0732">Signal</keyword>
<evidence type="ECO:0000256" key="2">
    <source>
        <dbReference type="SAM" id="SignalP"/>
    </source>
</evidence>
<dbReference type="InterPro" id="IPR018911">
    <property type="entry name" value="Gmad2_Ig-like_dom"/>
</dbReference>
<keyword evidence="5" id="KW-1185">Reference proteome</keyword>
<evidence type="ECO:0000313" key="5">
    <source>
        <dbReference type="Proteomes" id="UP001230005"/>
    </source>
</evidence>
<dbReference type="Proteomes" id="UP001230005">
    <property type="component" value="Unassembled WGS sequence"/>
</dbReference>
<proteinExistence type="predicted"/>